<name>A0A941D0N1_9CAUL</name>
<gene>
    <name evidence="7" type="ORF">JKL49_08240</name>
</gene>
<keyword evidence="7" id="KW-0436">Ligase</keyword>
<comment type="subcellular location">
    <subcellularLocation>
        <location evidence="1">Membrane</location>
        <topology evidence="1">Multi-pass membrane protein</topology>
    </subcellularLocation>
</comment>
<evidence type="ECO:0000256" key="4">
    <source>
        <dbReference type="ARBA" id="ARBA00023136"/>
    </source>
</evidence>
<dbReference type="GO" id="GO:0016874">
    <property type="term" value="F:ligase activity"/>
    <property type="evidence" value="ECO:0007669"/>
    <property type="project" value="UniProtKB-KW"/>
</dbReference>
<keyword evidence="2 5" id="KW-0812">Transmembrane</keyword>
<evidence type="ECO:0000313" key="8">
    <source>
        <dbReference type="Proteomes" id="UP000622580"/>
    </source>
</evidence>
<dbReference type="InterPro" id="IPR007016">
    <property type="entry name" value="O-antigen_ligase-rel_domated"/>
</dbReference>
<dbReference type="RefSeq" id="WP_215339728.1">
    <property type="nucleotide sequence ID" value="NZ_JAGSGD010000001.1"/>
</dbReference>
<feature type="domain" description="O-antigen ligase-related" evidence="6">
    <location>
        <begin position="210"/>
        <end position="328"/>
    </location>
</feature>
<dbReference type="EMBL" id="JAGSGD010000001">
    <property type="protein sequence ID" value="MBR7619372.1"/>
    <property type="molecule type" value="Genomic_DNA"/>
</dbReference>
<dbReference type="Pfam" id="PF04932">
    <property type="entry name" value="Wzy_C"/>
    <property type="match status" value="1"/>
</dbReference>
<protein>
    <submittedName>
        <fullName evidence="7">O-antigen ligase family protein</fullName>
    </submittedName>
</protein>
<keyword evidence="3 5" id="KW-1133">Transmembrane helix</keyword>
<evidence type="ECO:0000256" key="1">
    <source>
        <dbReference type="ARBA" id="ARBA00004141"/>
    </source>
</evidence>
<feature type="transmembrane region" description="Helical" evidence="5">
    <location>
        <begin position="236"/>
        <end position="255"/>
    </location>
</feature>
<evidence type="ECO:0000256" key="5">
    <source>
        <dbReference type="SAM" id="Phobius"/>
    </source>
</evidence>
<feature type="transmembrane region" description="Helical" evidence="5">
    <location>
        <begin position="91"/>
        <end position="110"/>
    </location>
</feature>
<evidence type="ECO:0000256" key="3">
    <source>
        <dbReference type="ARBA" id="ARBA00022989"/>
    </source>
</evidence>
<reference evidence="7" key="1">
    <citation type="submission" date="2021-04" db="EMBL/GenBank/DDBJ databases">
        <title>Draft genome assembly of strain Phenylobacterium sp. 20VBR1 using MiniION and Illumina platforms.</title>
        <authorList>
            <person name="Thomas F.A."/>
            <person name="Krishnan K.P."/>
            <person name="Sinha R.K."/>
        </authorList>
    </citation>
    <scope>NUCLEOTIDE SEQUENCE</scope>
    <source>
        <strain evidence="7">20VBR1</strain>
    </source>
</reference>
<dbReference type="Proteomes" id="UP000622580">
    <property type="component" value="Unassembled WGS sequence"/>
</dbReference>
<keyword evidence="8" id="KW-1185">Reference proteome</keyword>
<dbReference type="GO" id="GO:0016020">
    <property type="term" value="C:membrane"/>
    <property type="evidence" value="ECO:0007669"/>
    <property type="project" value="UniProtKB-SubCell"/>
</dbReference>
<dbReference type="AlphaFoldDB" id="A0A941D0N1"/>
<feature type="transmembrane region" description="Helical" evidence="5">
    <location>
        <begin position="61"/>
        <end position="79"/>
    </location>
</feature>
<sequence length="413" mass="43504">MSRTAQPGPKLAAWCGWVMAGGLALTPIIGWLAPLAFAPLLTIMGVLTLPALRIEEEDRPVGIAIVTLVLWAAGSSAWSPFTAKDLGESTAAKLIAETVVFFAAICAARAAAPRSRTVALHVLAWGTALLGLILLIEGLTGAALYRGVRDAIHDPIRPDLGIAKAAEGLFILAMLAPAAALSAVRVVRAPWLVAPMVLGLVVPAVTLGYDAPLIALVVCVIAGLATAAWPTWGPRALALVGAVYFLGAPAIVWAVRRSGWYDVLEKDVPLSWSQRMGYWRHAADWISDHPLRGWGLDASRMFNPGIKLHPHDSALQIWLELGLIGAMAAAVFWVALLAGMGRKARDPALAISGATAMAYLTFSAVSFGVWQEWWLAVGSLAALACAGLQRQPAHAKARASVAPRPSTAAVFSE</sequence>
<keyword evidence="4 5" id="KW-0472">Membrane</keyword>
<organism evidence="7 8">
    <name type="scientific">Phenylobacterium glaciei</name>
    <dbReference type="NCBI Taxonomy" id="2803784"/>
    <lineage>
        <taxon>Bacteria</taxon>
        <taxon>Pseudomonadati</taxon>
        <taxon>Pseudomonadota</taxon>
        <taxon>Alphaproteobacteria</taxon>
        <taxon>Caulobacterales</taxon>
        <taxon>Caulobacteraceae</taxon>
        <taxon>Phenylobacterium</taxon>
    </lineage>
</organism>
<feature type="transmembrane region" description="Helical" evidence="5">
    <location>
        <begin position="12"/>
        <end position="30"/>
    </location>
</feature>
<dbReference type="PANTHER" id="PTHR37422">
    <property type="entry name" value="TEICHURONIC ACID BIOSYNTHESIS PROTEIN TUAE"/>
    <property type="match status" value="1"/>
</dbReference>
<dbReference type="PANTHER" id="PTHR37422:SF13">
    <property type="entry name" value="LIPOPOLYSACCHARIDE BIOSYNTHESIS PROTEIN PA4999-RELATED"/>
    <property type="match status" value="1"/>
</dbReference>
<dbReference type="InterPro" id="IPR051533">
    <property type="entry name" value="WaaL-like"/>
</dbReference>
<feature type="transmembrane region" description="Helical" evidence="5">
    <location>
        <begin position="317"/>
        <end position="336"/>
    </location>
</feature>
<feature type="transmembrane region" description="Helical" evidence="5">
    <location>
        <begin position="165"/>
        <end position="184"/>
    </location>
</feature>
<accession>A0A941D0N1</accession>
<feature type="transmembrane region" description="Helical" evidence="5">
    <location>
        <begin position="122"/>
        <end position="145"/>
    </location>
</feature>
<feature type="transmembrane region" description="Helical" evidence="5">
    <location>
        <begin position="213"/>
        <end position="229"/>
    </location>
</feature>
<evidence type="ECO:0000259" key="6">
    <source>
        <dbReference type="Pfam" id="PF04932"/>
    </source>
</evidence>
<proteinExistence type="predicted"/>
<evidence type="ECO:0000256" key="2">
    <source>
        <dbReference type="ARBA" id="ARBA00022692"/>
    </source>
</evidence>
<comment type="caution">
    <text evidence="7">The sequence shown here is derived from an EMBL/GenBank/DDBJ whole genome shotgun (WGS) entry which is preliminary data.</text>
</comment>
<feature type="transmembrane region" description="Helical" evidence="5">
    <location>
        <begin position="348"/>
        <end position="367"/>
    </location>
</feature>
<evidence type="ECO:0000313" key="7">
    <source>
        <dbReference type="EMBL" id="MBR7619372.1"/>
    </source>
</evidence>